<feature type="coiled-coil region" evidence="15">
    <location>
        <begin position="4"/>
        <end position="38"/>
    </location>
</feature>
<keyword evidence="10 14" id="KW-0067">ATP-binding</keyword>
<comment type="function">
    <text evidence="13">Plays a central role in 2-thiolation of mcm(5)S(2)U at tRNA wobble positions of cytosolic tRNA(Lys), tRNA(Glu) and tRNA(Gln). Also essential during biosynthesis of the molybdenum cofactor. Acts by mediating the C-terminal thiocarboxylation of sulfur carriers urm1 and mocs2a. Its N-terminus first activates urm1 and mocs2a as acyl-adenylates (-COAMP), then the persulfide sulfur on the catalytic cysteine is transferred to urm1 and mocs2a to form thiocarboxylation (-COSH) of their C-terminus. The reaction probably involves hydrogen sulfide that is generated from the persulfide intermediate and that acts as a nucleophile towards urm1 and mocs2a. Subsequently, a transient disulfide bond is formed. Does not use thiosulfate as sulfur donor; nfs1 probably acting as a sulfur donor for thiocarboxylation reactions.</text>
</comment>
<dbReference type="PANTHER" id="PTHR10953:SF102">
    <property type="entry name" value="ADENYLYLTRANSFERASE AND SULFURTRANSFERASE MOCS3"/>
    <property type="match status" value="1"/>
</dbReference>
<dbReference type="InterPro" id="IPR045886">
    <property type="entry name" value="ThiF/MoeB/HesA"/>
</dbReference>
<proteinExistence type="inferred from homology"/>
<dbReference type="InterPro" id="IPR001763">
    <property type="entry name" value="Rhodanese-like_dom"/>
</dbReference>
<feature type="binding site" evidence="14">
    <location>
        <position position="265"/>
    </location>
    <ligand>
        <name>Zn(2+)</name>
        <dbReference type="ChEBI" id="CHEBI:29105"/>
    </ligand>
</feature>
<evidence type="ECO:0000256" key="1">
    <source>
        <dbReference type="ARBA" id="ARBA00004514"/>
    </source>
</evidence>
<feature type="binding site" evidence="14">
    <location>
        <position position="268"/>
    </location>
    <ligand>
        <name>Zn(2+)</name>
        <dbReference type="ChEBI" id="CHEBI:29105"/>
    </ligand>
</feature>
<dbReference type="EC" id="2.8.1.11" evidence="14"/>
<feature type="binding site" evidence="14">
    <location>
        <position position="360"/>
    </location>
    <ligand>
        <name>Zn(2+)</name>
        <dbReference type="ChEBI" id="CHEBI:29105"/>
    </ligand>
</feature>
<dbReference type="InterPro" id="IPR028885">
    <property type="entry name" value="MOCS3/Uba4"/>
</dbReference>
<evidence type="ECO:0000256" key="12">
    <source>
        <dbReference type="ARBA" id="ARBA00023268"/>
    </source>
</evidence>
<keyword evidence="12 14" id="KW-0511">Multifunctional enzyme</keyword>
<evidence type="ECO:0000256" key="5">
    <source>
        <dbReference type="ARBA" id="ARBA00022695"/>
    </source>
</evidence>
<dbReference type="AlphaFoldDB" id="A0AAN7VUH9"/>
<dbReference type="GO" id="GO:0004792">
    <property type="term" value="F:thiosulfate-cyanide sulfurtransferase activity"/>
    <property type="evidence" value="ECO:0007669"/>
    <property type="project" value="TreeGrafter"/>
</dbReference>
<dbReference type="FunFam" id="3.40.50.720:FF:000033">
    <property type="entry name" value="Adenylyltransferase and sulfurtransferase MOCS3"/>
    <property type="match status" value="1"/>
</dbReference>
<dbReference type="InterPro" id="IPR035985">
    <property type="entry name" value="Ubiquitin-activating_enz"/>
</dbReference>
<reference evidence="17" key="1">
    <citation type="submission" date="2023-08" db="EMBL/GenBank/DDBJ databases">
        <title>Black Yeasts Isolated from many extreme environments.</title>
        <authorList>
            <person name="Coleine C."/>
            <person name="Stajich J.E."/>
            <person name="Selbmann L."/>
        </authorList>
    </citation>
    <scope>NUCLEOTIDE SEQUENCE</scope>
    <source>
        <strain evidence="17">CCFEE 5810</strain>
    </source>
</reference>
<feature type="active site" description="Glycyl thioester intermediate; for adenylyltransferase activity" evidence="14">
    <location>
        <position position="282"/>
    </location>
</feature>
<dbReference type="GO" id="GO:0046872">
    <property type="term" value="F:metal ion binding"/>
    <property type="evidence" value="ECO:0007669"/>
    <property type="project" value="UniProtKB-KW"/>
</dbReference>
<comment type="function">
    <text evidence="14">Plays a central role in 2-thiolation of mcm(5)S(2)U at tRNA wobble positions of cytosolic tRNA(Lys), tRNA(Glu) and tRNA(Gln). Also essential during biosynthesis of the molybdenum cofactor. Acts by mediating the C-terminal thiocarboxylation of sulfur carriers urm1 and MOCS2A. Its N-terminus first activates urm1 and MOCS2A as acyl-adenylates (-COAMP), then the persulfide sulfur on the catalytic cysteine is transferred to urm1 and MOCS2A to form thiocarboxylation (-COSH) of their C-terminus. The reaction probably involves hydrogen sulfide that is generated from the persulfide intermediate and that acts as nucleophile towards urm1 and MOCS2A. Subsequently, a transient disulfide bond is formed. Does not use thiosulfate as sulfur donor; nfs1 probably acting as a sulfur donor for thiocarboxylation reactions.</text>
</comment>
<dbReference type="Gene3D" id="3.40.50.720">
    <property type="entry name" value="NAD(P)-binding Rossmann-like Domain"/>
    <property type="match status" value="1"/>
</dbReference>
<evidence type="ECO:0000256" key="7">
    <source>
        <dbReference type="ARBA" id="ARBA00022741"/>
    </source>
</evidence>
<evidence type="ECO:0000256" key="11">
    <source>
        <dbReference type="ARBA" id="ARBA00023150"/>
    </source>
</evidence>
<comment type="caution">
    <text evidence="17">The sequence shown here is derived from an EMBL/GenBank/DDBJ whole genome shotgun (WGS) entry which is preliminary data.</text>
</comment>
<feature type="binding site" evidence="14">
    <location>
        <position position="148"/>
    </location>
    <ligand>
        <name>ATP</name>
        <dbReference type="ChEBI" id="CHEBI:30616"/>
    </ligand>
</feature>
<evidence type="ECO:0000256" key="2">
    <source>
        <dbReference type="ARBA" id="ARBA00022490"/>
    </source>
</evidence>
<keyword evidence="8" id="KW-0833">Ubl conjugation pathway</keyword>
<evidence type="ECO:0000256" key="4">
    <source>
        <dbReference type="ARBA" id="ARBA00022694"/>
    </source>
</evidence>
<feature type="binding site" evidence="14">
    <location>
        <begin position="155"/>
        <end position="159"/>
    </location>
    <ligand>
        <name>ATP</name>
        <dbReference type="ChEBI" id="CHEBI:30616"/>
    </ligand>
</feature>
<comment type="subcellular location">
    <subcellularLocation>
        <location evidence="1">Cytoplasm</location>
        <location evidence="1">Cytosol</location>
    </subcellularLocation>
</comment>
<comment type="cofactor">
    <cofactor evidence="14">
        <name>Zn(2+)</name>
        <dbReference type="ChEBI" id="CHEBI:29105"/>
    </cofactor>
    <text evidence="14">Binds 1 zinc ion per subunit.</text>
</comment>
<comment type="pathway">
    <text evidence="14">tRNA modification; 5-methoxycarbonylmethyl-2-thiouridine-tRNA biosynthesis.</text>
</comment>
<dbReference type="GO" id="GO:0042292">
    <property type="term" value="F:URM1 activating enzyme activity"/>
    <property type="evidence" value="ECO:0007669"/>
    <property type="project" value="TreeGrafter"/>
</dbReference>
<dbReference type="InterPro" id="IPR036873">
    <property type="entry name" value="Rhodanese-like_dom_sf"/>
</dbReference>
<dbReference type="CDD" id="cd00757">
    <property type="entry name" value="ThiF_MoeB_HesA_family"/>
    <property type="match status" value="1"/>
</dbReference>
<evidence type="ECO:0000313" key="17">
    <source>
        <dbReference type="EMBL" id="KAK5704146.1"/>
    </source>
</evidence>
<sequence>MESIGAMEAQVQRLREQIDAIESQLRALKSQLHSAEEAADAARYLNGAYQGGVPPAWQDEFINVLGHDASNYANEETHQNGGFGDQRWPLRSEEYGRYGRQMIMPEIGLPGQLHLKNAKVLIVGVGGLGCPAAAYLAGAGVGTLGLMDGDTVEVSNLHRQIAHSTARVGSMKVDSALEYLKSLNDIIEYRAHRFHVTPQEALSIFEQYDLVLDCTDHPTSRYLISDACVLTGKPLVSASALKTEGQLIVLNNPPRPSGDVSGGPCYRCVFPKPPPAESVLSCGEGGVLGPVVGVMGVLQALEAIKLLASKPNSSITDSPMEMTDDTSSPEEPVRPTLLMFSAYNTPQFRSVRLRSRRVDCAACSGHPTITRHSLTSGSLDYVAFCGVSNPVNVLSPSSQITPSALSQVSFDGSNIMIDVRDETQYAICALPGSINVPWNGSADAWLEQALKSGAIAKHEDGRDRYVICRLGNDSQLAVKAALDRTGDGSIKDMKGGFRAWRKEVDSTWPDY</sequence>
<keyword evidence="15" id="KW-0175">Coiled coil</keyword>
<comment type="catalytic activity">
    <reaction evidence="14">
        <text>[molybdopterin-synthase sulfur-carrier protein]-C-terminal Gly-Gly-AMP + S-sulfanyl-L-cysteinyl-[cysteine desulfurase] + AH2 = [molybdopterin-synthase sulfur-carrier protein]-C-terminal-Gly-aminoethanethioate + L-cysteinyl-[cysteine desulfurase] + A + AMP + 2 H(+)</text>
        <dbReference type="Rhea" id="RHEA:48612"/>
        <dbReference type="Rhea" id="RHEA-COMP:12157"/>
        <dbReference type="Rhea" id="RHEA-COMP:12158"/>
        <dbReference type="Rhea" id="RHEA-COMP:12159"/>
        <dbReference type="Rhea" id="RHEA-COMP:19907"/>
        <dbReference type="ChEBI" id="CHEBI:13193"/>
        <dbReference type="ChEBI" id="CHEBI:15378"/>
        <dbReference type="ChEBI" id="CHEBI:17499"/>
        <dbReference type="ChEBI" id="CHEBI:29950"/>
        <dbReference type="ChEBI" id="CHEBI:61963"/>
        <dbReference type="ChEBI" id="CHEBI:90618"/>
        <dbReference type="ChEBI" id="CHEBI:232372"/>
        <dbReference type="ChEBI" id="CHEBI:456215"/>
        <dbReference type="EC" id="2.8.1.11"/>
    </reaction>
</comment>
<evidence type="ECO:0000256" key="10">
    <source>
        <dbReference type="ARBA" id="ARBA00022840"/>
    </source>
</evidence>
<keyword evidence="4 14" id="KW-0819">tRNA processing</keyword>
<dbReference type="GO" id="GO:0061605">
    <property type="term" value="F:molybdopterin-synthase adenylyltransferase activity"/>
    <property type="evidence" value="ECO:0007669"/>
    <property type="project" value="UniProtKB-EC"/>
</dbReference>
<keyword evidence="7 14" id="KW-0547">Nucleotide-binding</keyword>
<feature type="domain" description="Rhodanese" evidence="16">
    <location>
        <begin position="417"/>
        <end position="509"/>
    </location>
</feature>
<dbReference type="HAMAP" id="MF_03049">
    <property type="entry name" value="MOCS3_Uba4"/>
    <property type="match status" value="1"/>
</dbReference>
<dbReference type="Pfam" id="PF00581">
    <property type="entry name" value="Rhodanese"/>
    <property type="match status" value="1"/>
</dbReference>
<evidence type="ECO:0000256" key="9">
    <source>
        <dbReference type="ARBA" id="ARBA00022833"/>
    </source>
</evidence>
<gene>
    <name evidence="14" type="primary">uba4</name>
    <name evidence="14" type="synonym">cnxF</name>
    <name evidence="17" type="ORF">LTR97_003159</name>
</gene>
<comment type="similarity">
    <text evidence="14">In the N-terminal section; belongs to the HesA/MoeB/ThiF family. UBA4 subfamily.</text>
</comment>
<keyword evidence="11 14" id="KW-0501">Molybdenum cofactor biosynthesis</keyword>
<evidence type="ECO:0000256" key="3">
    <source>
        <dbReference type="ARBA" id="ARBA00022679"/>
    </source>
</evidence>
<keyword evidence="6 14" id="KW-0479">Metal-binding</keyword>
<dbReference type="EC" id="2.7.7.80" evidence="14"/>
<feature type="binding site" evidence="14">
    <location>
        <begin position="216"/>
        <end position="217"/>
    </location>
    <ligand>
        <name>ATP</name>
        <dbReference type="ChEBI" id="CHEBI:30616"/>
    </ligand>
</feature>
<evidence type="ECO:0000259" key="16">
    <source>
        <dbReference type="PROSITE" id="PS50206"/>
    </source>
</evidence>
<comment type="pathway">
    <text evidence="14">Cofactor biosynthesis; molybdopterin biosynthesis.</text>
</comment>
<dbReference type="GO" id="GO:0002143">
    <property type="term" value="P:tRNA wobble position uridine thiolation"/>
    <property type="evidence" value="ECO:0007669"/>
    <property type="project" value="InterPro"/>
</dbReference>
<keyword evidence="5" id="KW-0548">Nucleotidyltransferase</keyword>
<dbReference type="SUPFAM" id="SSF69572">
    <property type="entry name" value="Activating enzymes of the ubiquitin-like proteins"/>
    <property type="match status" value="1"/>
</dbReference>
<dbReference type="PROSITE" id="PS50206">
    <property type="entry name" value="RHODANESE_3"/>
    <property type="match status" value="1"/>
</dbReference>
<dbReference type="PANTHER" id="PTHR10953">
    <property type="entry name" value="UBIQUITIN-ACTIVATING ENZYME E1"/>
    <property type="match status" value="1"/>
</dbReference>
<dbReference type="GO" id="GO:0005524">
    <property type="term" value="F:ATP binding"/>
    <property type="evidence" value="ECO:0007669"/>
    <property type="project" value="UniProtKB-KW"/>
</dbReference>
<dbReference type="SMART" id="SM00450">
    <property type="entry name" value="RHOD"/>
    <property type="match status" value="1"/>
</dbReference>
<evidence type="ECO:0000256" key="15">
    <source>
        <dbReference type="SAM" id="Coils"/>
    </source>
</evidence>
<evidence type="ECO:0000256" key="13">
    <source>
        <dbReference type="ARBA" id="ARBA00043893"/>
    </source>
</evidence>
<name>A0AAN7VUH9_9PEZI</name>
<dbReference type="Pfam" id="PF00899">
    <property type="entry name" value="ThiF"/>
    <property type="match status" value="1"/>
</dbReference>
<dbReference type="GO" id="GO:0006777">
    <property type="term" value="P:Mo-molybdopterin cofactor biosynthetic process"/>
    <property type="evidence" value="ECO:0007669"/>
    <property type="project" value="UniProtKB-UniRule"/>
</dbReference>
<evidence type="ECO:0000313" key="18">
    <source>
        <dbReference type="Proteomes" id="UP001310594"/>
    </source>
</evidence>
<feature type="binding site" evidence="14">
    <location>
        <position position="363"/>
    </location>
    <ligand>
        <name>Zn(2+)</name>
        <dbReference type="ChEBI" id="CHEBI:29105"/>
    </ligand>
</feature>
<feature type="binding site" evidence="14">
    <location>
        <position position="127"/>
    </location>
    <ligand>
        <name>ATP</name>
        <dbReference type="ChEBI" id="CHEBI:30616"/>
    </ligand>
</feature>
<accession>A0AAN7VUH9</accession>
<keyword evidence="3 14" id="KW-0808">Transferase</keyword>
<keyword evidence="9 14" id="KW-0862">Zinc</keyword>
<feature type="active site" description="Cysteine persulfide intermediate; for sulfurtransferase activity" evidence="14">
    <location>
        <position position="468"/>
    </location>
</feature>
<dbReference type="Proteomes" id="UP001310594">
    <property type="component" value="Unassembled WGS sequence"/>
</dbReference>
<keyword evidence="2 14" id="KW-0963">Cytoplasm</keyword>
<evidence type="ECO:0000256" key="6">
    <source>
        <dbReference type="ARBA" id="ARBA00022723"/>
    </source>
</evidence>
<organism evidence="17 18">
    <name type="scientific">Elasticomyces elasticus</name>
    <dbReference type="NCBI Taxonomy" id="574655"/>
    <lineage>
        <taxon>Eukaryota</taxon>
        <taxon>Fungi</taxon>
        <taxon>Dikarya</taxon>
        <taxon>Ascomycota</taxon>
        <taxon>Pezizomycotina</taxon>
        <taxon>Dothideomycetes</taxon>
        <taxon>Dothideomycetidae</taxon>
        <taxon>Mycosphaerellales</taxon>
        <taxon>Teratosphaeriaceae</taxon>
        <taxon>Elasticomyces</taxon>
    </lineage>
</organism>
<dbReference type="EMBL" id="JAVRQU010000004">
    <property type="protein sequence ID" value="KAK5704146.1"/>
    <property type="molecule type" value="Genomic_DNA"/>
</dbReference>
<dbReference type="GO" id="GO:0032447">
    <property type="term" value="P:protein urmylation"/>
    <property type="evidence" value="ECO:0007669"/>
    <property type="project" value="TreeGrafter"/>
</dbReference>
<comment type="catalytic activity">
    <reaction evidence="14">
        <text>[molybdopterin-synthase sulfur-carrier protein]-C-terminal Gly-Gly + ATP + H(+) = [molybdopterin-synthase sulfur-carrier protein]-C-terminal Gly-Gly-AMP + diphosphate</text>
        <dbReference type="Rhea" id="RHEA:43616"/>
        <dbReference type="Rhea" id="RHEA-COMP:12159"/>
        <dbReference type="Rhea" id="RHEA-COMP:12202"/>
        <dbReference type="ChEBI" id="CHEBI:15378"/>
        <dbReference type="ChEBI" id="CHEBI:30616"/>
        <dbReference type="ChEBI" id="CHEBI:33019"/>
        <dbReference type="ChEBI" id="CHEBI:90618"/>
        <dbReference type="ChEBI" id="CHEBI:90778"/>
        <dbReference type="EC" id="2.7.7.80"/>
    </reaction>
</comment>
<evidence type="ECO:0000256" key="8">
    <source>
        <dbReference type="ARBA" id="ARBA00022786"/>
    </source>
</evidence>
<dbReference type="InterPro" id="IPR000594">
    <property type="entry name" value="ThiF_NAD_FAD-bd"/>
</dbReference>
<evidence type="ECO:0000256" key="14">
    <source>
        <dbReference type="HAMAP-Rule" id="MF_03049"/>
    </source>
</evidence>
<dbReference type="Gene3D" id="3.40.250.10">
    <property type="entry name" value="Rhodanese-like domain"/>
    <property type="match status" value="1"/>
</dbReference>
<protein>
    <recommendedName>
        <fullName evidence="14">Adenylyltransferase and sulfurtransferase uba4</fullName>
    </recommendedName>
    <alternativeName>
        <fullName evidence="14">Common component for nitrate reductase and xanthine dehydrogenase protein F</fullName>
    </alternativeName>
    <alternativeName>
        <fullName evidence="14">Ubiquitin-like protein activator 4</fullName>
    </alternativeName>
    <domain>
        <recommendedName>
            <fullName evidence="14">Molybdopterin-synthase adenylyltransferase</fullName>
            <ecNumber evidence="14">2.7.7.80</ecNumber>
        </recommendedName>
        <alternativeName>
            <fullName evidence="14">Adenylyltransferase uba4</fullName>
        </alternativeName>
        <alternativeName>
            <fullName evidence="14">Sulfur carrier protein MOCS2A adenylyltransferase</fullName>
        </alternativeName>
    </domain>
    <domain>
        <recommendedName>
            <fullName evidence="14">Molybdopterin-synthase sulfurtransferase</fullName>
            <ecNumber evidence="14">2.8.1.11</ecNumber>
        </recommendedName>
        <alternativeName>
            <fullName evidence="14">Sulfurtransferase uba4</fullName>
        </alternativeName>
        <alternativeName>
            <fullName evidence="14">Sulfur carrier protein MOCS2A sulfurtransferase</fullName>
        </alternativeName>
    </domain>
</protein>
<dbReference type="GO" id="GO:0005829">
    <property type="term" value="C:cytosol"/>
    <property type="evidence" value="ECO:0007669"/>
    <property type="project" value="UniProtKB-SubCell"/>
</dbReference>
<dbReference type="GO" id="GO:0061604">
    <property type="term" value="F:molybdopterin-synthase sulfurtransferase activity"/>
    <property type="evidence" value="ECO:0007669"/>
    <property type="project" value="UniProtKB-EC"/>
</dbReference>
<feature type="binding site" evidence="14">
    <location>
        <position position="172"/>
    </location>
    <ligand>
        <name>ATP</name>
        <dbReference type="ChEBI" id="CHEBI:30616"/>
    </ligand>
</feature>